<dbReference type="Pfam" id="PF06966">
    <property type="entry name" value="DUF1295"/>
    <property type="match status" value="1"/>
</dbReference>
<dbReference type="Gene3D" id="1.20.120.1630">
    <property type="match status" value="1"/>
</dbReference>
<protein>
    <recommendedName>
        <fullName evidence="4">Steroid 5-alpha reductase C-terminal domain-containing protein</fullName>
    </recommendedName>
</protein>
<evidence type="ECO:0008006" key="4">
    <source>
        <dbReference type="Google" id="ProtNLM"/>
    </source>
</evidence>
<dbReference type="InterPro" id="IPR010721">
    <property type="entry name" value="UstE-like"/>
</dbReference>
<name>A0A165GIW6_XYLHT</name>
<dbReference type="PANTHER" id="PTHR32251">
    <property type="entry name" value="3-OXO-5-ALPHA-STEROID 4-DEHYDROGENASE"/>
    <property type="match status" value="1"/>
</dbReference>
<evidence type="ECO:0000256" key="1">
    <source>
        <dbReference type="SAM" id="Phobius"/>
    </source>
</evidence>
<keyword evidence="3" id="KW-1185">Reference proteome</keyword>
<dbReference type="AlphaFoldDB" id="A0A165GIW6"/>
<evidence type="ECO:0000313" key="2">
    <source>
        <dbReference type="EMBL" id="KZF22239.1"/>
    </source>
</evidence>
<keyword evidence="1" id="KW-0472">Membrane</keyword>
<dbReference type="OMA" id="ATHINYG"/>
<reference evidence="2 3" key="1">
    <citation type="journal article" date="2016" name="Fungal Biol.">
        <title>The genome of Xylona heveae provides a window into fungal endophytism.</title>
        <authorList>
            <person name="Gazis R."/>
            <person name="Kuo A."/>
            <person name="Riley R."/>
            <person name="LaButti K."/>
            <person name="Lipzen A."/>
            <person name="Lin J."/>
            <person name="Amirebrahimi M."/>
            <person name="Hesse C.N."/>
            <person name="Spatafora J.W."/>
            <person name="Henrissat B."/>
            <person name="Hainaut M."/>
            <person name="Grigoriev I.V."/>
            <person name="Hibbett D.S."/>
        </authorList>
    </citation>
    <scope>NUCLEOTIDE SEQUENCE [LARGE SCALE GENOMIC DNA]</scope>
    <source>
        <strain evidence="2 3">TC161</strain>
    </source>
</reference>
<keyword evidence="1" id="KW-1133">Transmembrane helix</keyword>
<evidence type="ECO:0000313" key="3">
    <source>
        <dbReference type="Proteomes" id="UP000076632"/>
    </source>
</evidence>
<dbReference type="PANTHER" id="PTHR32251:SF15">
    <property type="entry name" value="3-OXO-5-ALPHA-STEROID 4-DEHYDROGENASE (DUF1295)"/>
    <property type="match status" value="1"/>
</dbReference>
<feature type="transmembrane region" description="Helical" evidence="1">
    <location>
        <begin position="100"/>
        <end position="123"/>
    </location>
</feature>
<sequence length="265" mass="29113">MPRAPRADALREKGPTPIGTAVFTGLRAADPFLQYAILRNGWGIRLIEYFGGRAIQPLNLSSAGVLGLQPYYAVIVGLSVGSAFKHITWRLGIAEQKMPVWAALFIGAFNSFFNTLNTILSLWSVTSMAPLSLHGWQGLSADKLPTSPVFWAGVGLFVTGISMELISEFQRKAFKADPKNEGKPYGGGLFTFARHINLGGYVTWRTGYALAAAGLPLGLFTGGFLLYDFTHRAVPSVDEYCTKRYGEEWKAIKQRVPYRLIPGIY</sequence>
<accession>A0A165GIW6</accession>
<dbReference type="OrthoDB" id="67965at2759"/>
<dbReference type="InParanoid" id="A0A165GIW6"/>
<dbReference type="STRING" id="1328760.A0A165GIW6"/>
<dbReference type="GeneID" id="28896259"/>
<feature type="transmembrane region" description="Helical" evidence="1">
    <location>
        <begin position="70"/>
        <end position="88"/>
    </location>
</feature>
<organism evidence="2 3">
    <name type="scientific">Xylona heveae (strain CBS 132557 / TC161)</name>
    <dbReference type="NCBI Taxonomy" id="1328760"/>
    <lineage>
        <taxon>Eukaryota</taxon>
        <taxon>Fungi</taxon>
        <taxon>Dikarya</taxon>
        <taxon>Ascomycota</taxon>
        <taxon>Pezizomycotina</taxon>
        <taxon>Xylonomycetes</taxon>
        <taxon>Xylonales</taxon>
        <taxon>Xylonaceae</taxon>
        <taxon>Xylona</taxon>
    </lineage>
</organism>
<dbReference type="RefSeq" id="XP_018187794.1">
    <property type="nucleotide sequence ID" value="XM_018331122.1"/>
</dbReference>
<feature type="transmembrane region" description="Helical" evidence="1">
    <location>
        <begin position="149"/>
        <end position="166"/>
    </location>
</feature>
<keyword evidence="1" id="KW-0812">Transmembrane</keyword>
<proteinExistence type="predicted"/>
<dbReference type="GO" id="GO:0016020">
    <property type="term" value="C:membrane"/>
    <property type="evidence" value="ECO:0007669"/>
    <property type="project" value="TreeGrafter"/>
</dbReference>
<dbReference type="Proteomes" id="UP000076632">
    <property type="component" value="Unassembled WGS sequence"/>
</dbReference>
<dbReference type="EMBL" id="KV407459">
    <property type="protein sequence ID" value="KZF22239.1"/>
    <property type="molecule type" value="Genomic_DNA"/>
</dbReference>
<gene>
    <name evidence="2" type="ORF">L228DRAFT_239231</name>
</gene>